<feature type="chain" id="PRO_5009448570" evidence="2">
    <location>
        <begin position="20"/>
        <end position="290"/>
    </location>
</feature>
<keyword evidence="4" id="KW-1185">Reference proteome</keyword>
<dbReference type="Proteomes" id="UP000177625">
    <property type="component" value="Unassembled WGS sequence"/>
</dbReference>
<feature type="compositionally biased region" description="Polar residues" evidence="1">
    <location>
        <begin position="204"/>
        <end position="222"/>
    </location>
</feature>
<dbReference type="AlphaFoldDB" id="A0A1E1MQX1"/>
<reference evidence="4" key="1">
    <citation type="submission" date="2016-03" db="EMBL/GenBank/DDBJ databases">
        <authorList>
            <person name="Guldener U."/>
        </authorList>
    </citation>
    <scope>NUCLEOTIDE SEQUENCE [LARGE SCALE GENOMIC DNA]</scope>
</reference>
<gene>
    <name evidence="3" type="ORF">RSE6_12647</name>
</gene>
<accession>A0A1E1MQX1</accession>
<sequence>MKITIVYLSLATRVVLANALDNHVQLRAHQQDSDEDSGYDPTVEYLFRMCNPFYWEYLDKPGPSKYTFGYTQAPAFSPAPCDQLNFIHGACVANGTNSPLDFAADAAVTFGTPMLAATNAIVYTITLPISAIPQSHHDRDSDGSLTRLRLTLTDDKFPSNTAVSNYWTTSSHAVATIERITGAATRRQTTRTATDYDIFTPLTSASPTASGSGVTPSPTLNRSGTGNGTGAALTSTSSTAAVDNFAVRSGLFLVVVNVVVVMLMVDSCERLMISELFSLRFLGLLEKVPE</sequence>
<name>A0A1E1MQX1_RHYSE</name>
<evidence type="ECO:0000256" key="1">
    <source>
        <dbReference type="SAM" id="MobiDB-lite"/>
    </source>
</evidence>
<organism evidence="3 4">
    <name type="scientific">Rhynchosporium secalis</name>
    <name type="common">Barley scald fungus</name>
    <dbReference type="NCBI Taxonomy" id="38038"/>
    <lineage>
        <taxon>Eukaryota</taxon>
        <taxon>Fungi</taxon>
        <taxon>Dikarya</taxon>
        <taxon>Ascomycota</taxon>
        <taxon>Pezizomycotina</taxon>
        <taxon>Leotiomycetes</taxon>
        <taxon>Helotiales</taxon>
        <taxon>Ploettnerulaceae</taxon>
        <taxon>Rhynchosporium</taxon>
    </lineage>
</organism>
<feature type="region of interest" description="Disordered" evidence="1">
    <location>
        <begin position="204"/>
        <end position="232"/>
    </location>
</feature>
<feature type="signal peptide" evidence="2">
    <location>
        <begin position="1"/>
        <end position="19"/>
    </location>
</feature>
<keyword evidence="2" id="KW-0732">Signal</keyword>
<evidence type="ECO:0000313" key="3">
    <source>
        <dbReference type="EMBL" id="CZT51497.1"/>
    </source>
</evidence>
<dbReference type="EMBL" id="FJVC01000493">
    <property type="protein sequence ID" value="CZT51497.1"/>
    <property type="molecule type" value="Genomic_DNA"/>
</dbReference>
<evidence type="ECO:0000313" key="4">
    <source>
        <dbReference type="Proteomes" id="UP000177625"/>
    </source>
</evidence>
<protein>
    <submittedName>
        <fullName evidence="3">Uncharacterized protein</fullName>
    </submittedName>
</protein>
<evidence type="ECO:0000256" key="2">
    <source>
        <dbReference type="SAM" id="SignalP"/>
    </source>
</evidence>
<proteinExistence type="predicted"/>